<accession>E9AZE5</accession>
<feature type="compositionally biased region" description="Low complexity" evidence="1">
    <location>
        <begin position="370"/>
        <end position="385"/>
    </location>
</feature>
<evidence type="ECO:0000313" key="2">
    <source>
        <dbReference type="EMBL" id="CBZ28345.1"/>
    </source>
</evidence>
<keyword evidence="3" id="KW-1185">Reference proteome</keyword>
<feature type="region of interest" description="Disordered" evidence="1">
    <location>
        <begin position="365"/>
        <end position="385"/>
    </location>
</feature>
<gene>
    <name evidence="2" type="ORF">LMXM_27_2360</name>
</gene>
<evidence type="ECO:0000256" key="1">
    <source>
        <dbReference type="SAM" id="MobiDB-lite"/>
    </source>
</evidence>
<evidence type="ECO:0000313" key="3">
    <source>
        <dbReference type="Proteomes" id="UP000007259"/>
    </source>
</evidence>
<dbReference type="RefSeq" id="XP_003876817.1">
    <property type="nucleotide sequence ID" value="XM_003876768.1"/>
</dbReference>
<dbReference type="Proteomes" id="UP000007259">
    <property type="component" value="Chromosome 27"/>
</dbReference>
<proteinExistence type="predicted"/>
<dbReference type="OMA" id="CTRDSYA"/>
<sequence length="385" mass="41048">MPSAATLSIDARKWTGTIEAAGADCLCSAISAKNVAHVLSTATVRAPQKQLCAAVSNFVPAMLENAHGVSILTALVRYGTTATVEQIASKLTAADEDVWSFVAAPKKEMTKCLSLLLERMVYREDCTGESHNALLGRLKAIKKPSLMSSSFTLPATARLALVDDAFAAGLLSSSEAQKALGKSCQHVATAAAAEEFCRTLFERPKDNAAGDFVWKALAASMKADAKAHPREALLAILATHGPVPLVNKMADAMAQWSTVRELCTRDSYAHIVAHLLERCDDERVGNRLVAAVITQEADVTERIGARKAAQHHLLAVLAAKSSYAQTLEKRLGISQTKRLAAVKVRFANATQSKATTTQQAILEKLKKLPSTTTSSSGAGTKRARE</sequence>
<dbReference type="EMBL" id="FR799580">
    <property type="protein sequence ID" value="CBZ28345.1"/>
    <property type="molecule type" value="Genomic_DNA"/>
</dbReference>
<dbReference type="OrthoDB" id="276683at2759"/>
<protein>
    <submittedName>
        <fullName evidence="2">Uncharacterized protein</fullName>
    </submittedName>
</protein>
<organism evidence="2 3">
    <name type="scientific">Leishmania mexicana (strain MHOM/GT/2001/U1103)</name>
    <dbReference type="NCBI Taxonomy" id="929439"/>
    <lineage>
        <taxon>Eukaryota</taxon>
        <taxon>Discoba</taxon>
        <taxon>Euglenozoa</taxon>
        <taxon>Kinetoplastea</taxon>
        <taxon>Metakinetoplastina</taxon>
        <taxon>Trypanosomatida</taxon>
        <taxon>Trypanosomatidae</taxon>
        <taxon>Leishmaniinae</taxon>
        <taxon>Leishmania</taxon>
    </lineage>
</organism>
<dbReference type="GeneID" id="13450073"/>
<dbReference type="PhylomeDB" id="E9AZE5"/>
<dbReference type="KEGG" id="lmi:LMXM_27_2360"/>
<name>E9AZE5_LEIMU</name>
<reference evidence="2 3" key="1">
    <citation type="journal article" date="2011" name="Genome Res.">
        <title>Chromosome and gene copy number variation allow major structural change between species and strains of Leishmania.</title>
        <authorList>
            <person name="Rogers M.B."/>
            <person name="Hilley J.D."/>
            <person name="Dickens N.J."/>
            <person name="Wilkes J."/>
            <person name="Bates P.A."/>
            <person name="Depledge D.P."/>
            <person name="Harris D."/>
            <person name="Her Y."/>
            <person name="Herzyk P."/>
            <person name="Imamura H."/>
            <person name="Otto T.D."/>
            <person name="Sanders M."/>
            <person name="Seeger K."/>
            <person name="Dujardin J.C."/>
            <person name="Berriman M."/>
            <person name="Smith D.F."/>
            <person name="Hertz-Fowler C."/>
            <person name="Mottram J.C."/>
        </authorList>
    </citation>
    <scope>NUCLEOTIDE SEQUENCE [LARGE SCALE GENOMIC DNA]</scope>
    <source>
        <strain evidence="2 3">MHOM/GT/2001/U1103</strain>
    </source>
</reference>
<dbReference type="AlphaFoldDB" id="E9AZE5"/>
<dbReference type="VEuPathDB" id="TriTrypDB:LmxM.27.2360"/>